<dbReference type="Pfam" id="PF09911">
    <property type="entry name" value="DUF2140"/>
    <property type="match status" value="1"/>
</dbReference>
<keyword evidence="1" id="KW-1133">Transmembrane helix</keyword>
<keyword evidence="1" id="KW-0472">Membrane</keyword>
<feature type="transmembrane region" description="Helical" evidence="1">
    <location>
        <begin position="7"/>
        <end position="27"/>
    </location>
</feature>
<proteinExistence type="predicted"/>
<dbReference type="EMBL" id="FOBW01000006">
    <property type="protein sequence ID" value="SEM81630.1"/>
    <property type="molecule type" value="Genomic_DNA"/>
</dbReference>
<dbReference type="STRING" id="930146.SAMN05192533_10623"/>
<evidence type="ECO:0000256" key="1">
    <source>
        <dbReference type="SAM" id="Phobius"/>
    </source>
</evidence>
<dbReference type="InterPro" id="IPR018672">
    <property type="entry name" value="DUF2140"/>
</dbReference>
<keyword evidence="3" id="KW-1185">Reference proteome</keyword>
<name>A0A1H8BFB5_9BACI</name>
<reference evidence="3" key="1">
    <citation type="submission" date="2016-10" db="EMBL/GenBank/DDBJ databases">
        <authorList>
            <person name="Varghese N."/>
            <person name="Submissions S."/>
        </authorList>
    </citation>
    <scope>NUCLEOTIDE SEQUENCE [LARGE SCALE GENOMIC DNA]</scope>
    <source>
        <strain evidence="3">B48,IBRC-M 10115,DSM 25386,CECT 8001</strain>
    </source>
</reference>
<evidence type="ECO:0000313" key="2">
    <source>
        <dbReference type="EMBL" id="SEM81630.1"/>
    </source>
</evidence>
<accession>A0A1H8BFB5</accession>
<keyword evidence="1" id="KW-0812">Transmembrane</keyword>
<dbReference type="OrthoDB" id="2412610at2"/>
<dbReference type="Proteomes" id="UP000198553">
    <property type="component" value="Unassembled WGS sequence"/>
</dbReference>
<organism evidence="2 3">
    <name type="scientific">Mesobacillus persicus</name>
    <dbReference type="NCBI Taxonomy" id="930146"/>
    <lineage>
        <taxon>Bacteria</taxon>
        <taxon>Bacillati</taxon>
        <taxon>Bacillota</taxon>
        <taxon>Bacilli</taxon>
        <taxon>Bacillales</taxon>
        <taxon>Bacillaceae</taxon>
        <taxon>Mesobacillus</taxon>
    </lineage>
</organism>
<gene>
    <name evidence="2" type="ORF">SAMN05192533_10623</name>
</gene>
<protein>
    <submittedName>
        <fullName evidence="2">Uncharacterized protein YpmS</fullName>
    </submittedName>
</protein>
<sequence>MKNRWRLAFFFLLGIVTLLLITIFIMVSAPSDQPQKGFDSSSGSGEKHVSFDVSTNKADLNKIIHHYLVTEGFTGPIDYEVLVKDQVELYGTFPVFGQNLEMMLTFEPKALENGDLVLRQESISIGTLNLPVSYVMKVIQSNYKLPDWVSIQPNEKTIYVSLQEMELKSDIKIRANSFDLKRDDISFTLLVPVD</sequence>
<dbReference type="RefSeq" id="WP_090744341.1">
    <property type="nucleotide sequence ID" value="NZ_FOBW01000006.1"/>
</dbReference>
<dbReference type="AlphaFoldDB" id="A0A1H8BFB5"/>
<evidence type="ECO:0000313" key="3">
    <source>
        <dbReference type="Proteomes" id="UP000198553"/>
    </source>
</evidence>